<feature type="repeat" description="TPR" evidence="12">
    <location>
        <begin position="292"/>
        <end position="325"/>
    </location>
</feature>
<dbReference type="Gene3D" id="2.10.110.20">
    <property type="match status" value="1"/>
</dbReference>
<dbReference type="GO" id="GO:0010468">
    <property type="term" value="P:regulation of gene expression"/>
    <property type="evidence" value="ECO:0007669"/>
    <property type="project" value="TreeGrafter"/>
</dbReference>
<evidence type="ECO:0000256" key="3">
    <source>
        <dbReference type="ARBA" id="ARBA00022553"/>
    </source>
</evidence>
<evidence type="ECO:0000256" key="7">
    <source>
        <dbReference type="ARBA" id="ARBA00022964"/>
    </source>
</evidence>
<evidence type="ECO:0000256" key="5">
    <source>
        <dbReference type="ARBA" id="ARBA00022833"/>
    </source>
</evidence>
<keyword evidence="3" id="KW-0597">Phosphoprotein</keyword>
<dbReference type="InterPro" id="IPR003347">
    <property type="entry name" value="JmjC_dom"/>
</dbReference>
<evidence type="ECO:0000256" key="11">
    <source>
        <dbReference type="ARBA" id="ARBA00034483"/>
    </source>
</evidence>
<evidence type="ECO:0000313" key="16">
    <source>
        <dbReference type="Proteomes" id="UP000594262"/>
    </source>
</evidence>
<dbReference type="FunFam" id="2.10.110.20:FF:000001">
    <property type="entry name" value="lysine-specific demethylase 6A isoform X2"/>
    <property type="match status" value="1"/>
</dbReference>
<keyword evidence="10" id="KW-0539">Nucleus</keyword>
<dbReference type="Pfam" id="PF21322">
    <property type="entry name" value="KDM6_C-hel"/>
    <property type="match status" value="1"/>
</dbReference>
<dbReference type="Pfam" id="PF21326">
    <property type="entry name" value="KDM6_GATAL"/>
    <property type="match status" value="1"/>
</dbReference>
<dbReference type="AlphaFoldDB" id="A0A7M5UVN6"/>
<dbReference type="SMART" id="SM00028">
    <property type="entry name" value="TPR"/>
    <property type="match status" value="8"/>
</dbReference>
<comment type="subcellular location">
    <subcellularLocation>
        <location evidence="2">Nucleus</location>
    </subcellularLocation>
</comment>
<dbReference type="PROSITE" id="PS51184">
    <property type="entry name" value="JMJC"/>
    <property type="match status" value="1"/>
</dbReference>
<dbReference type="Proteomes" id="UP000594262">
    <property type="component" value="Unplaced"/>
</dbReference>
<evidence type="ECO:0000256" key="8">
    <source>
        <dbReference type="ARBA" id="ARBA00023002"/>
    </source>
</evidence>
<feature type="compositionally biased region" description="Basic and acidic residues" evidence="13">
    <location>
        <begin position="811"/>
        <end position="824"/>
    </location>
</feature>
<feature type="compositionally biased region" description="Pro residues" evidence="13">
    <location>
        <begin position="1184"/>
        <end position="1201"/>
    </location>
</feature>
<keyword evidence="5" id="KW-0862">Zinc</keyword>
<dbReference type="SUPFAM" id="SSF51197">
    <property type="entry name" value="Clavaminate synthase-like"/>
    <property type="match status" value="1"/>
</dbReference>
<dbReference type="PANTHER" id="PTHR14017:SF1">
    <property type="entry name" value="LD02225P"/>
    <property type="match status" value="1"/>
</dbReference>
<reference evidence="15" key="1">
    <citation type="submission" date="2021-01" db="UniProtKB">
        <authorList>
            <consortium name="EnsemblMetazoa"/>
        </authorList>
    </citation>
    <scope>IDENTIFICATION</scope>
</reference>
<protein>
    <recommendedName>
        <fullName evidence="14">JmjC domain-containing protein</fullName>
    </recommendedName>
</protein>
<feature type="region of interest" description="Disordered" evidence="13">
    <location>
        <begin position="601"/>
        <end position="658"/>
    </location>
</feature>
<name>A0A7M5UVN6_9CNID</name>
<dbReference type="RefSeq" id="XP_066930633.1">
    <property type="nucleotide sequence ID" value="XM_067074532.1"/>
</dbReference>
<dbReference type="OrthoDB" id="418911at2759"/>
<keyword evidence="12" id="KW-0802">TPR repeat</keyword>
<dbReference type="GO" id="GO:0000978">
    <property type="term" value="F:RNA polymerase II cis-regulatory region sequence-specific DNA binding"/>
    <property type="evidence" value="ECO:0007669"/>
    <property type="project" value="TreeGrafter"/>
</dbReference>
<feature type="region of interest" description="Disordered" evidence="13">
    <location>
        <begin position="1155"/>
        <end position="1201"/>
    </location>
</feature>
<dbReference type="GO" id="GO:0031490">
    <property type="term" value="F:chromatin DNA binding"/>
    <property type="evidence" value="ECO:0007669"/>
    <property type="project" value="TreeGrafter"/>
</dbReference>
<dbReference type="PANTHER" id="PTHR14017">
    <property type="entry name" value="LYSINE-SPECIFIC DEMETHYLASE"/>
    <property type="match status" value="1"/>
</dbReference>
<comment type="similarity">
    <text evidence="11">Belongs to the UTX family.</text>
</comment>
<evidence type="ECO:0000256" key="13">
    <source>
        <dbReference type="SAM" id="MobiDB-lite"/>
    </source>
</evidence>
<keyword evidence="8" id="KW-0560">Oxidoreductase</keyword>
<dbReference type="SUPFAM" id="SSF48452">
    <property type="entry name" value="TPR-like"/>
    <property type="match status" value="2"/>
</dbReference>
<evidence type="ECO:0000256" key="4">
    <source>
        <dbReference type="ARBA" id="ARBA00022723"/>
    </source>
</evidence>
<accession>A0A7M5UVN6</accession>
<evidence type="ECO:0000256" key="10">
    <source>
        <dbReference type="ARBA" id="ARBA00023242"/>
    </source>
</evidence>
<feature type="compositionally biased region" description="Low complexity" evidence="13">
    <location>
        <begin position="1155"/>
        <end position="1183"/>
    </location>
</feature>
<keyword evidence="9" id="KW-0408">Iron</keyword>
<dbReference type="SMART" id="SM00558">
    <property type="entry name" value="JmjC"/>
    <property type="match status" value="1"/>
</dbReference>
<keyword evidence="6" id="KW-0156">Chromatin regulator</keyword>
<evidence type="ECO:0000256" key="12">
    <source>
        <dbReference type="PROSITE-ProRule" id="PRU00339"/>
    </source>
</evidence>
<dbReference type="Gene3D" id="1.25.40.10">
    <property type="entry name" value="Tetratricopeptide repeat domain"/>
    <property type="match status" value="1"/>
</dbReference>
<dbReference type="InterPro" id="IPR048562">
    <property type="entry name" value="KDM6A_B-like_C-hel"/>
</dbReference>
<keyword evidence="16" id="KW-1185">Reference proteome</keyword>
<dbReference type="GO" id="GO:0044666">
    <property type="term" value="C:MLL3/4 complex"/>
    <property type="evidence" value="ECO:0007669"/>
    <property type="project" value="TreeGrafter"/>
</dbReference>
<feature type="domain" description="JmjC" evidence="14">
    <location>
        <begin position="849"/>
        <end position="1012"/>
    </location>
</feature>
<dbReference type="Gene3D" id="1.20.58.1370">
    <property type="match status" value="1"/>
</dbReference>
<dbReference type="EnsemblMetazoa" id="CLYHEMT005196.1">
    <property type="protein sequence ID" value="CLYHEMP005196.1"/>
    <property type="gene ID" value="CLYHEMG005196"/>
</dbReference>
<feature type="repeat" description="TPR" evidence="12">
    <location>
        <begin position="104"/>
        <end position="137"/>
    </location>
</feature>
<dbReference type="InterPro" id="IPR011990">
    <property type="entry name" value="TPR-like_helical_dom_sf"/>
</dbReference>
<evidence type="ECO:0000259" key="14">
    <source>
        <dbReference type="PROSITE" id="PS51184"/>
    </source>
</evidence>
<dbReference type="GO" id="GO:0051213">
    <property type="term" value="F:dioxygenase activity"/>
    <property type="evidence" value="ECO:0007669"/>
    <property type="project" value="UniProtKB-KW"/>
</dbReference>
<dbReference type="Pfam" id="PF13432">
    <property type="entry name" value="TPR_16"/>
    <property type="match status" value="2"/>
</dbReference>
<evidence type="ECO:0000256" key="9">
    <source>
        <dbReference type="ARBA" id="ARBA00023004"/>
    </source>
</evidence>
<dbReference type="GO" id="GO:0032452">
    <property type="term" value="F:histone demethylase activity"/>
    <property type="evidence" value="ECO:0007669"/>
    <property type="project" value="UniProtKB-ARBA"/>
</dbReference>
<dbReference type="InterPro" id="IPR046941">
    <property type="entry name" value="KDM6_GATAL_sf"/>
</dbReference>
<sequence length="1201" mass="134937">MVEVESLPLSENEKQLLQNYDSRLFGFLQLLSPINASPSALTHKALLKKGIHHLVGQLKAEGKSVEPSVFCKLGHYHILQEEYGNAMSAYQKYFGLSEEYFKDAPFLYGLGLVYFHFKAYQWSIKAFQQLLYVEPSFARANEVHLRLGLMFKSINNFEASLKHFQLALLDSSPCSLSKVEIQFHIAHLFEIQSKYDLAKEAYQAIISVQGMPSNILSAAWRQLGWMHHSHHQLGEKTKRIQEAIHCLERSLELDESSGSSWYFLGRCYAQLGKIHDAFTAYRNAIEKAEANADTWCSIGVLYQQQNQPMDALQAYICAVQLDSNHVAAWTDLGVLYETAGRFEDSMICYKNALKACGTSNIGLETRMRILKEKMASPMVAEVNKTLPGIEAAWKLPIPAELTARTVVLVQQARLNQQMVLQGKNGENLQKTKENINLSEINSQNALKDNSDVPMTDIQLDKQILDTLDNTTNPTMDLNIDSNIFESVAPVADVDMSLPTSGMNLDHQLESTGIDETHPETSGLSWNHNSLSINDESEFMNPLMKADTNLNQMNTSESNIQTPLTVPSDSKLMSTNNDLSEVITPSTSLGLPLVSPVENISKDAPLAETSSLELPEKEEPKPTSPVDSKTEPEVPSVLSPVEQATKPDQPAKSPAPIPPLTSGYELPKICLLLNENEVPSLPPRPPQVPVTQLYPPTPSITVQDRREAMSPALRNFCYDKRNPVTVVKGLCKALKLDLSLFTTRRLVEQNPDHSIEIRHQRQQRTDENLDEEGKITVWRCRSSKSKMTIAKYAQYQASTYQDSLQSEDSEAEREKKEKEKKLEEQGLPKKKKKFKMIKFGTNVDLSDTKKWKSQLAELTKLPLFCKVVCGSNMLCHVGHNILGMNTVQLYMKIPGCRTPGHQENNCFASININIGPGDCEWFCVDNDYWGVIHELCEKHGVNFLSGSWWPILKELYDEGVPVHRFIQKPGDLVWVNSGNVHWVQAIGWCNNIAWNVGPLIPNQFKLAVERYEWNKLQDYKSIVPMINLSWSLARNIRIPEGQLGEHVKVCLERSLRYCVRTCEILKDMNIEVQWHGREKNEAAHYCSTCEVEVFNILFVKEMNKKLMVHCQDCARKTSVSLEGFIVLNQYSMEELEQVYNAFCVNMVNAAKGSTSTTATSAAASSQQQPPQAPPITSASSSSAPTPNPPPQPAPPPPVEEKT</sequence>
<feature type="region of interest" description="Disordered" evidence="13">
    <location>
        <begin position="802"/>
        <end position="824"/>
    </location>
</feature>
<evidence type="ECO:0000256" key="2">
    <source>
        <dbReference type="ARBA" id="ARBA00004123"/>
    </source>
</evidence>
<dbReference type="InterPro" id="IPR051630">
    <property type="entry name" value="Corepressor-Demethylase"/>
</dbReference>
<dbReference type="GeneID" id="136818171"/>
<organism evidence="15 16">
    <name type="scientific">Clytia hemisphaerica</name>
    <dbReference type="NCBI Taxonomy" id="252671"/>
    <lineage>
        <taxon>Eukaryota</taxon>
        <taxon>Metazoa</taxon>
        <taxon>Cnidaria</taxon>
        <taxon>Hydrozoa</taxon>
        <taxon>Hydroidolina</taxon>
        <taxon>Leptothecata</taxon>
        <taxon>Obeliida</taxon>
        <taxon>Clytiidae</taxon>
        <taxon>Clytia</taxon>
    </lineage>
</organism>
<dbReference type="GO" id="GO:0046872">
    <property type="term" value="F:metal ion binding"/>
    <property type="evidence" value="ECO:0007669"/>
    <property type="project" value="UniProtKB-KW"/>
</dbReference>
<feature type="repeat" description="TPR" evidence="12">
    <location>
        <begin position="258"/>
        <end position="291"/>
    </location>
</feature>
<evidence type="ECO:0000256" key="1">
    <source>
        <dbReference type="ARBA" id="ARBA00001954"/>
    </source>
</evidence>
<dbReference type="Gene3D" id="2.60.120.650">
    <property type="entry name" value="Cupin"/>
    <property type="match status" value="1"/>
</dbReference>
<keyword evidence="7" id="KW-0223">Dioxygenase</keyword>
<dbReference type="Pfam" id="PF02373">
    <property type="entry name" value="JmjC"/>
    <property type="match status" value="1"/>
</dbReference>
<evidence type="ECO:0000256" key="6">
    <source>
        <dbReference type="ARBA" id="ARBA00022853"/>
    </source>
</evidence>
<dbReference type="InterPro" id="IPR048560">
    <property type="entry name" value="KDM6A_B-like_GATAL"/>
</dbReference>
<comment type="cofactor">
    <cofactor evidence="1">
        <name>Fe(2+)</name>
        <dbReference type="ChEBI" id="CHEBI:29033"/>
    </cofactor>
</comment>
<evidence type="ECO:0000313" key="15">
    <source>
        <dbReference type="EnsemblMetazoa" id="CLYHEMP005196.1"/>
    </source>
</evidence>
<keyword evidence="4" id="KW-0479">Metal-binding</keyword>
<dbReference type="InterPro" id="IPR019734">
    <property type="entry name" value="TPR_rpt"/>
</dbReference>
<dbReference type="PROSITE" id="PS50005">
    <property type="entry name" value="TPR"/>
    <property type="match status" value="3"/>
</dbReference>
<proteinExistence type="inferred from homology"/>